<gene>
    <name evidence="1" type="ORF">LAL4801_00056</name>
</gene>
<dbReference type="STRING" id="187304.B0E33_01700"/>
<protein>
    <recommendedName>
        <fullName evidence="3">GAF domain-containing protein</fullName>
    </recommendedName>
</protein>
<proteinExistence type="predicted"/>
<evidence type="ECO:0008006" key="3">
    <source>
        <dbReference type="Google" id="ProtNLM"/>
    </source>
</evidence>
<dbReference type="Gene3D" id="3.30.450.40">
    <property type="match status" value="1"/>
</dbReference>
<keyword evidence="2" id="KW-1185">Reference proteome</keyword>
<dbReference type="AlphaFoldDB" id="A0A0M6XX88"/>
<accession>A0A0M6XX88</accession>
<organism evidence="1 2">
    <name type="scientific">Roseibium aggregatum</name>
    <dbReference type="NCBI Taxonomy" id="187304"/>
    <lineage>
        <taxon>Bacteria</taxon>
        <taxon>Pseudomonadati</taxon>
        <taxon>Pseudomonadota</taxon>
        <taxon>Alphaproteobacteria</taxon>
        <taxon>Hyphomicrobiales</taxon>
        <taxon>Stappiaceae</taxon>
        <taxon>Roseibium</taxon>
    </lineage>
</organism>
<evidence type="ECO:0000313" key="2">
    <source>
        <dbReference type="Proteomes" id="UP000048926"/>
    </source>
</evidence>
<dbReference type="OrthoDB" id="7066078at2"/>
<dbReference type="EMBL" id="CXST01000001">
    <property type="protein sequence ID" value="CTQ41638.1"/>
    <property type="molecule type" value="Genomic_DNA"/>
</dbReference>
<dbReference type="SUPFAM" id="SSF55781">
    <property type="entry name" value="GAF domain-like"/>
    <property type="match status" value="1"/>
</dbReference>
<reference evidence="2" key="1">
    <citation type="submission" date="2015-07" db="EMBL/GenBank/DDBJ databases">
        <authorList>
            <person name="Rodrigo-Torres Lidia"/>
            <person name="Arahal R.David."/>
        </authorList>
    </citation>
    <scope>NUCLEOTIDE SEQUENCE [LARGE SCALE GENOMIC DNA]</scope>
    <source>
        <strain evidence="2">CECT 4801</strain>
    </source>
</reference>
<dbReference type="RefSeq" id="WP_023003826.1">
    <property type="nucleotide sequence ID" value="NZ_CXST01000001.1"/>
</dbReference>
<sequence length="168" mass="18465">MTDFTGPLATFDHALSTAITPDAPFDALLKLTRETIGVKLFTFMTADMKTELAQRSYTSHPEDYPVSGTKPITYDRWFETVHKDRKSFVANTLADIATVFPDYELIGRLGCGSVINLPVVLGDTLVGTVNMLHEEHHYTPERVAQAQAWLSVPAKAAYLASQSLSTAS</sequence>
<name>A0A0M6XX88_9HYPH</name>
<dbReference type="Proteomes" id="UP000048926">
    <property type="component" value="Unassembled WGS sequence"/>
</dbReference>
<evidence type="ECO:0000313" key="1">
    <source>
        <dbReference type="EMBL" id="CTQ41638.1"/>
    </source>
</evidence>
<dbReference type="InterPro" id="IPR029016">
    <property type="entry name" value="GAF-like_dom_sf"/>
</dbReference>